<dbReference type="SMART" id="SM00343">
    <property type="entry name" value="ZnF_C2HC"/>
    <property type="match status" value="1"/>
</dbReference>
<dbReference type="Pfam" id="PF00098">
    <property type="entry name" value="zf-CCHC"/>
    <property type="match status" value="1"/>
</dbReference>
<reference evidence="5 6" key="1">
    <citation type="journal article" date="2016" name="Mol. Biol. Evol.">
        <title>Comparative Genomics of Early-Diverging Mushroom-Forming Fungi Provides Insights into the Origins of Lignocellulose Decay Capabilities.</title>
        <authorList>
            <person name="Nagy L.G."/>
            <person name="Riley R."/>
            <person name="Tritt A."/>
            <person name="Adam C."/>
            <person name="Daum C."/>
            <person name="Floudas D."/>
            <person name="Sun H."/>
            <person name="Yadav J.S."/>
            <person name="Pangilinan J."/>
            <person name="Larsson K.H."/>
            <person name="Matsuura K."/>
            <person name="Barry K."/>
            <person name="Labutti K."/>
            <person name="Kuo R."/>
            <person name="Ohm R.A."/>
            <person name="Bhattacharya S.S."/>
            <person name="Shirouzu T."/>
            <person name="Yoshinaga Y."/>
            <person name="Martin F.M."/>
            <person name="Grigoriev I.V."/>
            <person name="Hibbett D.S."/>
        </authorList>
    </citation>
    <scope>NUCLEOTIDE SEQUENCE [LARGE SCALE GENOMIC DNA]</scope>
    <source>
        <strain evidence="5 6">93-53</strain>
    </source>
</reference>
<keyword evidence="2" id="KW-0863">Zinc-finger</keyword>
<dbReference type="InterPro" id="IPR001878">
    <property type="entry name" value="Znf_CCHC"/>
</dbReference>
<evidence type="ECO:0000259" key="4">
    <source>
        <dbReference type="PROSITE" id="PS50158"/>
    </source>
</evidence>
<evidence type="ECO:0000256" key="1">
    <source>
        <dbReference type="ARBA" id="ARBA00022664"/>
    </source>
</evidence>
<feature type="compositionally biased region" description="Acidic residues" evidence="3">
    <location>
        <begin position="322"/>
        <end position="332"/>
    </location>
</feature>
<feature type="compositionally biased region" description="Acidic residues" evidence="3">
    <location>
        <begin position="340"/>
        <end position="356"/>
    </location>
</feature>
<feature type="compositionally biased region" description="Basic and acidic residues" evidence="3">
    <location>
        <begin position="217"/>
        <end position="236"/>
    </location>
</feature>
<dbReference type="RefSeq" id="XP_040764512.1">
    <property type="nucleotide sequence ID" value="XM_040912522.1"/>
</dbReference>
<feature type="region of interest" description="Disordered" evidence="3">
    <location>
        <begin position="256"/>
        <end position="390"/>
    </location>
</feature>
<accession>A0A165ED37</accession>
<dbReference type="OrthoDB" id="2746711at2759"/>
<keyword evidence="2" id="KW-0479">Metal-binding</keyword>
<gene>
    <name evidence="5" type="ORF">LAESUDRAFT_758953</name>
</gene>
<dbReference type="GO" id="GO:0008270">
    <property type="term" value="F:zinc ion binding"/>
    <property type="evidence" value="ECO:0007669"/>
    <property type="project" value="UniProtKB-KW"/>
</dbReference>
<keyword evidence="1" id="KW-0507">mRNA processing</keyword>
<protein>
    <recommendedName>
        <fullName evidence="4">CCHC-type domain-containing protein</fullName>
    </recommendedName>
</protein>
<feature type="compositionally biased region" description="Basic residues" evidence="3">
    <location>
        <begin position="362"/>
        <end position="380"/>
    </location>
</feature>
<feature type="region of interest" description="Disordered" evidence="3">
    <location>
        <begin position="443"/>
        <end position="480"/>
    </location>
</feature>
<feature type="compositionally biased region" description="Basic and acidic residues" evidence="3">
    <location>
        <begin position="1"/>
        <end position="10"/>
    </location>
</feature>
<sequence length="480" mass="54432">MTTFREHDPVSEEDTPETRPVTSDEEVPPFTLSDATTEELTDLYDKKSTEAANAGVYNDDFSKIAFVLSQIDSSSTAGKWAESWEANQMAKHSNLGTYQDFKTTLTEKYGGVVTKDQAWQVLLKGKYKQDKQSVDEYIGNLDILYRYAEIDDEYAKLIHFKRGLNEKLAEKVFIMENPPTTYAAACKAARKVTDLQDIHNGKTNIFKFISGSSGSGRRTEKDPDAMDVDRISSETHQKRSVGGLCYNCGKPGHVAAQCPNPEYDPAPDRSGKTTSYAKTKTSNSGTTKYSRSGRRRKTSKPTKSYSKGTEKKRRRVKRVEESDSEDNSEESEQEKSESSSSEESESESSESEEVSEQETVVHRVRRARPVKTKTVRKIRRTKDESSDSEEAYVVRQFIPKEELARIRREDALKLRGDRIKKRNMTMPHLDDLLEFGDNPDRYEYARRYPPPMEKDDPEGFGIGCASGSRGTQIEKRSPRK</sequence>
<proteinExistence type="predicted"/>
<dbReference type="InterPro" id="IPR036875">
    <property type="entry name" value="Znf_CCHC_sf"/>
</dbReference>
<evidence type="ECO:0000313" key="6">
    <source>
        <dbReference type="Proteomes" id="UP000076871"/>
    </source>
</evidence>
<keyword evidence="6" id="KW-1185">Reference proteome</keyword>
<dbReference type="PROSITE" id="PS50158">
    <property type="entry name" value="ZF_CCHC"/>
    <property type="match status" value="1"/>
</dbReference>
<dbReference type="GO" id="GO:0003676">
    <property type="term" value="F:nucleic acid binding"/>
    <property type="evidence" value="ECO:0007669"/>
    <property type="project" value="InterPro"/>
</dbReference>
<organism evidence="5 6">
    <name type="scientific">Laetiporus sulphureus 93-53</name>
    <dbReference type="NCBI Taxonomy" id="1314785"/>
    <lineage>
        <taxon>Eukaryota</taxon>
        <taxon>Fungi</taxon>
        <taxon>Dikarya</taxon>
        <taxon>Basidiomycota</taxon>
        <taxon>Agaricomycotina</taxon>
        <taxon>Agaricomycetes</taxon>
        <taxon>Polyporales</taxon>
        <taxon>Laetiporus</taxon>
    </lineage>
</organism>
<name>A0A165ED37_9APHY</name>
<feature type="region of interest" description="Disordered" evidence="3">
    <location>
        <begin position="210"/>
        <end position="236"/>
    </location>
</feature>
<evidence type="ECO:0000313" key="5">
    <source>
        <dbReference type="EMBL" id="KZT06772.1"/>
    </source>
</evidence>
<dbReference type="InParanoid" id="A0A165ED37"/>
<dbReference type="Proteomes" id="UP000076871">
    <property type="component" value="Unassembled WGS sequence"/>
</dbReference>
<evidence type="ECO:0000256" key="2">
    <source>
        <dbReference type="PROSITE-ProRule" id="PRU00047"/>
    </source>
</evidence>
<feature type="domain" description="CCHC-type" evidence="4">
    <location>
        <begin position="245"/>
        <end position="260"/>
    </location>
</feature>
<evidence type="ECO:0000256" key="3">
    <source>
        <dbReference type="SAM" id="MobiDB-lite"/>
    </source>
</evidence>
<dbReference type="GO" id="GO:0006397">
    <property type="term" value="P:mRNA processing"/>
    <property type="evidence" value="ECO:0007669"/>
    <property type="project" value="UniProtKB-KW"/>
</dbReference>
<dbReference type="EMBL" id="KV427622">
    <property type="protein sequence ID" value="KZT06772.1"/>
    <property type="molecule type" value="Genomic_DNA"/>
</dbReference>
<feature type="compositionally biased region" description="Polar residues" evidence="3">
    <location>
        <begin position="272"/>
        <end position="290"/>
    </location>
</feature>
<dbReference type="GeneID" id="63829550"/>
<dbReference type="SUPFAM" id="SSF57756">
    <property type="entry name" value="Retrovirus zinc finger-like domains"/>
    <property type="match status" value="1"/>
</dbReference>
<feature type="region of interest" description="Disordered" evidence="3">
    <location>
        <begin position="1"/>
        <end position="38"/>
    </location>
</feature>
<keyword evidence="2" id="KW-0862">Zinc</keyword>
<dbReference type="Gene3D" id="4.10.60.10">
    <property type="entry name" value="Zinc finger, CCHC-type"/>
    <property type="match status" value="1"/>
</dbReference>
<dbReference type="AlphaFoldDB" id="A0A165ED37"/>
<feature type="compositionally biased region" description="Basic residues" evidence="3">
    <location>
        <begin position="291"/>
        <end position="300"/>
    </location>
</feature>
<dbReference type="InterPro" id="IPR005162">
    <property type="entry name" value="Retrotrans_gag_dom"/>
</dbReference>
<dbReference type="Pfam" id="PF03732">
    <property type="entry name" value="Retrotrans_gag"/>
    <property type="match status" value="1"/>
</dbReference>
<dbReference type="STRING" id="1314785.A0A165ED37"/>